<dbReference type="AlphaFoldDB" id="A0A0A8ZDG4"/>
<evidence type="ECO:0000313" key="1">
    <source>
        <dbReference type="EMBL" id="JAD34780.1"/>
    </source>
</evidence>
<name>A0A0A8ZDG4_ARUDO</name>
<accession>A0A0A8ZDG4</accession>
<reference evidence="1" key="2">
    <citation type="journal article" date="2015" name="Data Brief">
        <title>Shoot transcriptome of the giant reed, Arundo donax.</title>
        <authorList>
            <person name="Barrero R.A."/>
            <person name="Guerrero F.D."/>
            <person name="Moolhuijzen P."/>
            <person name="Goolsby J.A."/>
            <person name="Tidwell J."/>
            <person name="Bellgard S.E."/>
            <person name="Bellgard M.I."/>
        </authorList>
    </citation>
    <scope>NUCLEOTIDE SEQUENCE</scope>
    <source>
        <tissue evidence="1">Shoot tissue taken approximately 20 cm above the soil surface</tissue>
    </source>
</reference>
<proteinExistence type="predicted"/>
<organism evidence="1">
    <name type="scientific">Arundo donax</name>
    <name type="common">Giant reed</name>
    <name type="synonym">Donax arundinaceus</name>
    <dbReference type="NCBI Taxonomy" id="35708"/>
    <lineage>
        <taxon>Eukaryota</taxon>
        <taxon>Viridiplantae</taxon>
        <taxon>Streptophyta</taxon>
        <taxon>Embryophyta</taxon>
        <taxon>Tracheophyta</taxon>
        <taxon>Spermatophyta</taxon>
        <taxon>Magnoliopsida</taxon>
        <taxon>Liliopsida</taxon>
        <taxon>Poales</taxon>
        <taxon>Poaceae</taxon>
        <taxon>PACMAD clade</taxon>
        <taxon>Arundinoideae</taxon>
        <taxon>Arundineae</taxon>
        <taxon>Arundo</taxon>
    </lineage>
</organism>
<reference evidence="1" key="1">
    <citation type="submission" date="2014-09" db="EMBL/GenBank/DDBJ databases">
        <authorList>
            <person name="Magalhaes I.L.F."/>
            <person name="Oliveira U."/>
            <person name="Santos F.R."/>
            <person name="Vidigal T.H.D.A."/>
            <person name="Brescovit A.D."/>
            <person name="Santos A.J."/>
        </authorList>
    </citation>
    <scope>NUCLEOTIDE SEQUENCE</scope>
    <source>
        <tissue evidence="1">Shoot tissue taken approximately 20 cm above the soil surface</tissue>
    </source>
</reference>
<sequence length="21" mass="2540">MTRLTYFPCTMCSSEEYARLH</sequence>
<protein>
    <submittedName>
        <fullName evidence="1">Uncharacterized protein</fullName>
    </submittedName>
</protein>
<dbReference type="EMBL" id="GBRH01263115">
    <property type="protein sequence ID" value="JAD34780.1"/>
    <property type="molecule type" value="Transcribed_RNA"/>
</dbReference>